<keyword evidence="6" id="KW-0145">Chemotaxis</keyword>
<accession>A0A1M5Z436</accession>
<comment type="similarity">
    <text evidence="2">Belongs to the FliJ family.</text>
</comment>
<keyword evidence="4" id="KW-0813">Transport</keyword>
<gene>
    <name evidence="12" type="ORF">SAMN04488135_11265</name>
</gene>
<dbReference type="InterPro" id="IPR052570">
    <property type="entry name" value="FliJ"/>
</dbReference>
<evidence type="ECO:0000256" key="2">
    <source>
        <dbReference type="ARBA" id="ARBA00010004"/>
    </source>
</evidence>
<evidence type="ECO:0000313" key="12">
    <source>
        <dbReference type="EMBL" id="SHI19027.1"/>
    </source>
</evidence>
<evidence type="ECO:0000313" key="13">
    <source>
        <dbReference type="Proteomes" id="UP000184226"/>
    </source>
</evidence>
<keyword evidence="8" id="KW-0653">Protein transport</keyword>
<keyword evidence="10" id="KW-1006">Bacterial flagellum protein export</keyword>
<reference evidence="12 13" key="1">
    <citation type="submission" date="2016-11" db="EMBL/GenBank/DDBJ databases">
        <authorList>
            <person name="Jaros S."/>
            <person name="Januszkiewicz K."/>
            <person name="Wedrychowicz H."/>
        </authorList>
    </citation>
    <scope>NUCLEOTIDE SEQUENCE [LARGE SCALE GENOMIC DNA]</scope>
    <source>
        <strain evidence="12 13">CGMCC 1.10190</strain>
    </source>
</reference>
<dbReference type="Proteomes" id="UP000184226">
    <property type="component" value="Unassembled WGS sequence"/>
</dbReference>
<dbReference type="GO" id="GO:0044781">
    <property type="term" value="P:bacterial-type flagellum organization"/>
    <property type="evidence" value="ECO:0007669"/>
    <property type="project" value="UniProtKB-KW"/>
</dbReference>
<dbReference type="Gene3D" id="1.10.287.1700">
    <property type="match status" value="1"/>
</dbReference>
<dbReference type="GO" id="GO:0005886">
    <property type="term" value="C:plasma membrane"/>
    <property type="evidence" value="ECO:0007669"/>
    <property type="project" value="UniProtKB-SubCell"/>
</dbReference>
<dbReference type="OrthoDB" id="6465096at2"/>
<dbReference type="EMBL" id="FQXE01000012">
    <property type="protein sequence ID" value="SHI19027.1"/>
    <property type="molecule type" value="Genomic_DNA"/>
</dbReference>
<dbReference type="PANTHER" id="PTHR38786:SF1">
    <property type="entry name" value="FLAGELLAR FLIJ PROTEIN"/>
    <property type="match status" value="1"/>
</dbReference>
<feature type="coiled-coil region" evidence="11">
    <location>
        <begin position="18"/>
        <end position="45"/>
    </location>
</feature>
<dbReference type="NCBIfam" id="TIGR02473">
    <property type="entry name" value="flagell_FliJ"/>
    <property type="match status" value="1"/>
</dbReference>
<keyword evidence="12" id="KW-0282">Flagellum</keyword>
<dbReference type="GO" id="GO:0071973">
    <property type="term" value="P:bacterial-type flagellum-dependent cell motility"/>
    <property type="evidence" value="ECO:0007669"/>
    <property type="project" value="InterPro"/>
</dbReference>
<evidence type="ECO:0000256" key="8">
    <source>
        <dbReference type="ARBA" id="ARBA00022927"/>
    </source>
</evidence>
<keyword evidence="12" id="KW-0969">Cilium</keyword>
<sequence length="149" mass="17092">MASASSLNTLIGLSKDGADKAGKQLQLLTAERQKAEAQLSTLQVYRQDYAQRLQKATESGLSASNYHNFRQFIATLDEAILQQNRVVVQMDAKIEQERQQWYAEKRRLSSFEALQTRQARQQTLRDNRSEQLASDEISANLYRRAHHSH</sequence>
<keyword evidence="7" id="KW-1005">Bacterial flagellum biogenesis</keyword>
<dbReference type="PRINTS" id="PR01004">
    <property type="entry name" value="FLGFLIJ"/>
</dbReference>
<dbReference type="InterPro" id="IPR053716">
    <property type="entry name" value="Flag_assembly_chemotaxis_eff"/>
</dbReference>
<evidence type="ECO:0000256" key="11">
    <source>
        <dbReference type="SAM" id="Coils"/>
    </source>
</evidence>
<dbReference type="STRING" id="658167.SAMN04488135_11265"/>
<evidence type="ECO:0000256" key="3">
    <source>
        <dbReference type="ARBA" id="ARBA00020392"/>
    </source>
</evidence>
<dbReference type="GO" id="GO:0003774">
    <property type="term" value="F:cytoskeletal motor activity"/>
    <property type="evidence" value="ECO:0007669"/>
    <property type="project" value="InterPro"/>
</dbReference>
<comment type="subcellular location">
    <subcellularLocation>
        <location evidence="1">Cell membrane</location>
        <topology evidence="1">Peripheral membrane protein</topology>
        <orientation evidence="1">Cytoplasmic side</orientation>
    </subcellularLocation>
</comment>
<evidence type="ECO:0000256" key="10">
    <source>
        <dbReference type="ARBA" id="ARBA00023225"/>
    </source>
</evidence>
<dbReference type="AlphaFoldDB" id="A0A1M5Z436"/>
<organism evidence="12 13">
    <name type="scientific">Pollutimonas bauzanensis</name>
    <dbReference type="NCBI Taxonomy" id="658167"/>
    <lineage>
        <taxon>Bacteria</taxon>
        <taxon>Pseudomonadati</taxon>
        <taxon>Pseudomonadota</taxon>
        <taxon>Betaproteobacteria</taxon>
        <taxon>Burkholderiales</taxon>
        <taxon>Alcaligenaceae</taxon>
        <taxon>Pollutimonas</taxon>
    </lineage>
</organism>
<proteinExistence type="inferred from homology"/>
<keyword evidence="13" id="KW-1185">Reference proteome</keyword>
<keyword evidence="5" id="KW-1003">Cell membrane</keyword>
<name>A0A1M5Z436_9BURK</name>
<dbReference type="PANTHER" id="PTHR38786">
    <property type="entry name" value="FLAGELLAR FLIJ PROTEIN"/>
    <property type="match status" value="1"/>
</dbReference>
<evidence type="ECO:0000256" key="5">
    <source>
        <dbReference type="ARBA" id="ARBA00022475"/>
    </source>
</evidence>
<dbReference type="RefSeq" id="WP_073106325.1">
    <property type="nucleotide sequence ID" value="NZ_FQXE01000012.1"/>
</dbReference>
<protein>
    <recommendedName>
        <fullName evidence="3">Flagellar FliJ protein</fullName>
    </recommendedName>
</protein>
<evidence type="ECO:0000256" key="7">
    <source>
        <dbReference type="ARBA" id="ARBA00022795"/>
    </source>
</evidence>
<keyword evidence="11" id="KW-0175">Coiled coil</keyword>
<evidence type="ECO:0000256" key="4">
    <source>
        <dbReference type="ARBA" id="ARBA00022448"/>
    </source>
</evidence>
<dbReference type="InterPro" id="IPR012823">
    <property type="entry name" value="Flagell_FliJ"/>
</dbReference>
<dbReference type="InterPro" id="IPR018006">
    <property type="entry name" value="Flag_FliJ_proteobac"/>
</dbReference>
<evidence type="ECO:0000256" key="6">
    <source>
        <dbReference type="ARBA" id="ARBA00022500"/>
    </source>
</evidence>
<dbReference type="GO" id="GO:0006935">
    <property type="term" value="P:chemotaxis"/>
    <property type="evidence" value="ECO:0007669"/>
    <property type="project" value="UniProtKB-KW"/>
</dbReference>
<dbReference type="GO" id="GO:0009288">
    <property type="term" value="C:bacterial-type flagellum"/>
    <property type="evidence" value="ECO:0007669"/>
    <property type="project" value="InterPro"/>
</dbReference>
<dbReference type="GO" id="GO:0015031">
    <property type="term" value="P:protein transport"/>
    <property type="evidence" value="ECO:0007669"/>
    <property type="project" value="UniProtKB-KW"/>
</dbReference>
<dbReference type="PIRSF" id="PIRSF019404">
    <property type="entry name" value="FliJ"/>
    <property type="match status" value="1"/>
</dbReference>
<keyword evidence="12" id="KW-0966">Cell projection</keyword>
<evidence type="ECO:0000256" key="1">
    <source>
        <dbReference type="ARBA" id="ARBA00004413"/>
    </source>
</evidence>
<evidence type="ECO:0000256" key="9">
    <source>
        <dbReference type="ARBA" id="ARBA00023136"/>
    </source>
</evidence>
<keyword evidence="9" id="KW-0472">Membrane</keyword>
<dbReference type="Pfam" id="PF02050">
    <property type="entry name" value="FliJ"/>
    <property type="match status" value="1"/>
</dbReference>